<feature type="coiled-coil region" evidence="12">
    <location>
        <begin position="103"/>
        <end position="137"/>
    </location>
</feature>
<keyword evidence="4" id="KW-0677">Repeat</keyword>
<dbReference type="PROSITE" id="PS50157">
    <property type="entry name" value="ZINC_FINGER_C2H2_2"/>
    <property type="match status" value="5"/>
</dbReference>
<dbReference type="FunFam" id="3.30.160.60:FF:001954">
    <property type="entry name" value="Zinc finger protein 787"/>
    <property type="match status" value="1"/>
</dbReference>
<dbReference type="InterPro" id="IPR036236">
    <property type="entry name" value="Znf_C2H2_sf"/>
</dbReference>
<keyword evidence="16" id="KW-1185">Reference proteome</keyword>
<evidence type="ECO:0000259" key="14">
    <source>
        <dbReference type="PROSITE" id="PS50157"/>
    </source>
</evidence>
<dbReference type="PROSITE" id="PS00028">
    <property type="entry name" value="ZINC_FINGER_C2H2_1"/>
    <property type="match status" value="5"/>
</dbReference>
<keyword evidence="5 11" id="KW-0863">Zinc-finger</keyword>
<evidence type="ECO:0000256" key="6">
    <source>
        <dbReference type="ARBA" id="ARBA00022833"/>
    </source>
</evidence>
<feature type="domain" description="C2H2-type" evidence="14">
    <location>
        <begin position="362"/>
        <end position="389"/>
    </location>
</feature>
<feature type="domain" description="C2H2-type" evidence="14">
    <location>
        <begin position="418"/>
        <end position="445"/>
    </location>
</feature>
<sequence length="550" mass="59214">MSSKLANCSVAGLAKINVQHCMNSAFGGGGRKRSAIGSPNRTDDGLSFELKGEKVECHQPLFCETSLSMSSLRVRLGPTIQSTLAAAVDTLLSEVALVLNDALTETQQELATREQENERLKLRLEVSEGELKALQECLSSAQKIIEQLPIPLPGQGPAAALHHACLPGAPADRSAAQLLGHRIQDDSSIRCLPGCDAEISRSLGEAFPGLDSGDEVKVGQLSIQADGTVTTHPLNISSPATWTDVTRTDECSTGKRLKTGFSLGTNMTGQGTPARFVIKQEQDHGPVHQSRPGAGDGLMGAPESEQSARNVGELGRIHVVDEVHPAPHSLHPEGRRLSMEPGQGKGATQGAAGSAQLSERPHLCLECGKTFRLISSLKKHIRIHTGEKPYPCGVCGRRFRESGALKTHQRIHTGEKPYSCSECGTSFRHLDGLRKHRRTHTGEKPYPCSVCGKRLSRLQHLKHHQRIHTGERPCRCHHCHKSFTEPAALRKHLRTHRDEPGASQPGPGTGPGAADDFGCLQATTLSPQMAFGMWGEDGEEGAALNCVEER</sequence>
<dbReference type="PANTHER" id="PTHR16515">
    <property type="entry name" value="PR DOMAIN ZINC FINGER PROTEIN"/>
    <property type="match status" value="1"/>
</dbReference>
<reference evidence="15" key="2">
    <citation type="submission" date="2025-09" db="UniProtKB">
        <authorList>
            <consortium name="Ensembl"/>
        </authorList>
    </citation>
    <scope>IDENTIFICATION</scope>
</reference>
<dbReference type="PANTHER" id="PTHR16515:SF57">
    <property type="entry name" value="ZINC FINGER PROTEIN 154-LIKE"/>
    <property type="match status" value="1"/>
</dbReference>
<evidence type="ECO:0000256" key="12">
    <source>
        <dbReference type="SAM" id="Coils"/>
    </source>
</evidence>
<feature type="compositionally biased region" description="Basic and acidic residues" evidence="13">
    <location>
        <begin position="326"/>
        <end position="338"/>
    </location>
</feature>
<feature type="compositionally biased region" description="Low complexity" evidence="13">
    <location>
        <begin position="346"/>
        <end position="355"/>
    </location>
</feature>
<evidence type="ECO:0000256" key="5">
    <source>
        <dbReference type="ARBA" id="ARBA00022771"/>
    </source>
</evidence>
<dbReference type="Proteomes" id="UP000261540">
    <property type="component" value="Unplaced"/>
</dbReference>
<evidence type="ECO:0000256" key="2">
    <source>
        <dbReference type="ARBA" id="ARBA00006991"/>
    </source>
</evidence>
<feature type="domain" description="C2H2-type" evidence="14">
    <location>
        <begin position="474"/>
        <end position="501"/>
    </location>
</feature>
<name>A0A3B3RTG8_9TELE</name>
<evidence type="ECO:0000256" key="3">
    <source>
        <dbReference type="ARBA" id="ARBA00022723"/>
    </source>
</evidence>
<dbReference type="FunFam" id="3.30.160.60:FF:000100">
    <property type="entry name" value="Zinc finger 45-like"/>
    <property type="match status" value="1"/>
</dbReference>
<dbReference type="GO" id="GO:0005634">
    <property type="term" value="C:nucleus"/>
    <property type="evidence" value="ECO:0007669"/>
    <property type="project" value="UniProtKB-SubCell"/>
</dbReference>
<dbReference type="KEGG" id="pki:111839501"/>
<dbReference type="OrthoDB" id="6077919at2759"/>
<keyword evidence="6" id="KW-0862">Zinc</keyword>
<dbReference type="FunFam" id="3.30.160.60:FF:002343">
    <property type="entry name" value="Zinc finger protein 33A"/>
    <property type="match status" value="1"/>
</dbReference>
<dbReference type="InterPro" id="IPR050331">
    <property type="entry name" value="Zinc_finger"/>
</dbReference>
<dbReference type="InterPro" id="IPR013087">
    <property type="entry name" value="Znf_C2H2_type"/>
</dbReference>
<evidence type="ECO:0000256" key="11">
    <source>
        <dbReference type="PROSITE-ProRule" id="PRU00042"/>
    </source>
</evidence>
<keyword evidence="10" id="KW-0539">Nucleus</keyword>
<evidence type="ECO:0000256" key="13">
    <source>
        <dbReference type="SAM" id="MobiDB-lite"/>
    </source>
</evidence>
<reference evidence="15" key="1">
    <citation type="submission" date="2025-08" db="UniProtKB">
        <authorList>
            <consortium name="Ensembl"/>
        </authorList>
    </citation>
    <scope>IDENTIFICATION</scope>
</reference>
<dbReference type="GO" id="GO:0003677">
    <property type="term" value="F:DNA binding"/>
    <property type="evidence" value="ECO:0007669"/>
    <property type="project" value="UniProtKB-KW"/>
</dbReference>
<proteinExistence type="inferred from homology"/>
<accession>A0A3B3RTG8</accession>
<dbReference type="GeneTree" id="ENSGT01150000286934"/>
<organism evidence="15 16">
    <name type="scientific">Paramormyrops kingsleyae</name>
    <dbReference type="NCBI Taxonomy" id="1676925"/>
    <lineage>
        <taxon>Eukaryota</taxon>
        <taxon>Metazoa</taxon>
        <taxon>Chordata</taxon>
        <taxon>Craniata</taxon>
        <taxon>Vertebrata</taxon>
        <taxon>Euteleostomi</taxon>
        <taxon>Actinopterygii</taxon>
        <taxon>Neopterygii</taxon>
        <taxon>Teleostei</taxon>
        <taxon>Osteoglossocephala</taxon>
        <taxon>Osteoglossomorpha</taxon>
        <taxon>Osteoglossiformes</taxon>
        <taxon>Mormyridae</taxon>
        <taxon>Paramormyrops</taxon>
    </lineage>
</organism>
<feature type="domain" description="C2H2-type" evidence="14">
    <location>
        <begin position="390"/>
        <end position="417"/>
    </location>
</feature>
<dbReference type="Gene3D" id="3.30.160.60">
    <property type="entry name" value="Classic Zinc Finger"/>
    <property type="match status" value="5"/>
</dbReference>
<dbReference type="SMART" id="SM00355">
    <property type="entry name" value="ZnF_C2H2"/>
    <property type="match status" value="5"/>
</dbReference>
<dbReference type="Ensembl" id="ENSPKIT00000001759.1">
    <property type="protein sequence ID" value="ENSPKIP00000021130.1"/>
    <property type="gene ID" value="ENSPKIG00000005657.1"/>
</dbReference>
<evidence type="ECO:0000256" key="1">
    <source>
        <dbReference type="ARBA" id="ARBA00004123"/>
    </source>
</evidence>
<comment type="subcellular location">
    <subcellularLocation>
        <location evidence="1">Nucleus</location>
    </subcellularLocation>
</comment>
<dbReference type="SUPFAM" id="SSF57667">
    <property type="entry name" value="beta-beta-alpha zinc fingers"/>
    <property type="match status" value="3"/>
</dbReference>
<keyword evidence="7" id="KW-0805">Transcription regulation</keyword>
<evidence type="ECO:0000256" key="10">
    <source>
        <dbReference type="ARBA" id="ARBA00023242"/>
    </source>
</evidence>
<keyword evidence="12" id="KW-0175">Coiled coil</keyword>
<protein>
    <submittedName>
        <fullName evidence="15">Si:ch1073-224n8.1</fullName>
    </submittedName>
</protein>
<comment type="similarity">
    <text evidence="2">Belongs to the krueppel C2H2-type zinc-finger protein family.</text>
</comment>
<feature type="region of interest" description="Disordered" evidence="13">
    <location>
        <begin position="492"/>
        <end position="518"/>
    </location>
</feature>
<keyword evidence="3" id="KW-0479">Metal-binding</keyword>
<evidence type="ECO:0000256" key="4">
    <source>
        <dbReference type="ARBA" id="ARBA00022737"/>
    </source>
</evidence>
<keyword evidence="8" id="KW-0238">DNA-binding</keyword>
<evidence type="ECO:0000313" key="16">
    <source>
        <dbReference type="Proteomes" id="UP000261540"/>
    </source>
</evidence>
<dbReference type="Pfam" id="PF00096">
    <property type="entry name" value="zf-C2H2"/>
    <property type="match status" value="5"/>
</dbReference>
<dbReference type="GO" id="GO:0010468">
    <property type="term" value="P:regulation of gene expression"/>
    <property type="evidence" value="ECO:0007669"/>
    <property type="project" value="TreeGrafter"/>
</dbReference>
<dbReference type="AlphaFoldDB" id="A0A3B3RTG8"/>
<feature type="region of interest" description="Disordered" evidence="13">
    <location>
        <begin position="326"/>
        <end position="355"/>
    </location>
</feature>
<feature type="region of interest" description="Disordered" evidence="13">
    <location>
        <begin position="282"/>
        <end position="304"/>
    </location>
</feature>
<dbReference type="GO" id="GO:0008270">
    <property type="term" value="F:zinc ion binding"/>
    <property type="evidence" value="ECO:0007669"/>
    <property type="project" value="UniProtKB-KW"/>
</dbReference>
<dbReference type="FunFam" id="3.30.160.60:FF:000054">
    <property type="entry name" value="Zinc finger protein 711"/>
    <property type="match status" value="1"/>
</dbReference>
<dbReference type="FunFam" id="3.30.160.60:FF:001344">
    <property type="entry name" value="Zinc finger protein 16 like"/>
    <property type="match status" value="1"/>
</dbReference>
<evidence type="ECO:0000256" key="8">
    <source>
        <dbReference type="ARBA" id="ARBA00023125"/>
    </source>
</evidence>
<feature type="domain" description="C2H2-type" evidence="14">
    <location>
        <begin position="446"/>
        <end position="473"/>
    </location>
</feature>
<evidence type="ECO:0000313" key="15">
    <source>
        <dbReference type="Ensembl" id="ENSPKIP00000021130.1"/>
    </source>
</evidence>
<evidence type="ECO:0000256" key="9">
    <source>
        <dbReference type="ARBA" id="ARBA00023163"/>
    </source>
</evidence>
<keyword evidence="9" id="KW-0804">Transcription</keyword>
<evidence type="ECO:0000256" key="7">
    <source>
        <dbReference type="ARBA" id="ARBA00023015"/>
    </source>
</evidence>